<reference evidence="3 4" key="1">
    <citation type="submission" date="2021-02" db="EMBL/GenBank/DDBJ databases">
        <title>Plant Genome Project.</title>
        <authorList>
            <person name="Zhang R.-G."/>
        </authorList>
    </citation>
    <scope>NUCLEOTIDE SEQUENCE [LARGE SCALE GENOMIC DNA]</scope>
    <source>
        <tissue evidence="3">Leaves</tissue>
    </source>
</reference>
<evidence type="ECO:0000313" key="4">
    <source>
        <dbReference type="Proteomes" id="UP000827721"/>
    </source>
</evidence>
<dbReference type="Pfam" id="PF24766">
    <property type="entry name" value="DUF7699"/>
    <property type="match status" value="1"/>
</dbReference>
<accession>A0ABQ8HQF3</accession>
<comment type="caution">
    <text evidence="3">The sequence shown here is derived from an EMBL/GenBank/DDBJ whole genome shotgun (WGS) entry which is preliminary data.</text>
</comment>
<keyword evidence="4" id="KW-1185">Reference proteome</keyword>
<dbReference type="Pfam" id="PF02037">
    <property type="entry name" value="SAP"/>
    <property type="match status" value="1"/>
</dbReference>
<feature type="region of interest" description="Disordered" evidence="1">
    <location>
        <begin position="230"/>
        <end position="291"/>
    </location>
</feature>
<protein>
    <recommendedName>
        <fullName evidence="2">SAP domain-containing protein</fullName>
    </recommendedName>
</protein>
<dbReference type="PANTHER" id="PTHR35323">
    <property type="entry name" value="SAP DOMAIN-CONTAINING PROTEIN"/>
    <property type="match status" value="1"/>
</dbReference>
<dbReference type="InterPro" id="IPR056116">
    <property type="entry name" value="DUF7699"/>
</dbReference>
<feature type="region of interest" description="Disordered" evidence="1">
    <location>
        <begin position="1"/>
        <end position="51"/>
    </location>
</feature>
<evidence type="ECO:0000256" key="1">
    <source>
        <dbReference type="SAM" id="MobiDB-lite"/>
    </source>
</evidence>
<dbReference type="PANTHER" id="PTHR35323:SF2">
    <property type="entry name" value="SAP DOMAIN-CONTAINING PROTEIN"/>
    <property type="match status" value="1"/>
</dbReference>
<name>A0ABQ8HQF3_9ROSI</name>
<evidence type="ECO:0000259" key="2">
    <source>
        <dbReference type="PROSITE" id="PS50800"/>
    </source>
</evidence>
<feature type="compositionally biased region" description="Polar residues" evidence="1">
    <location>
        <begin position="263"/>
        <end position="277"/>
    </location>
</feature>
<organism evidence="3 4">
    <name type="scientific">Xanthoceras sorbifolium</name>
    <dbReference type="NCBI Taxonomy" id="99658"/>
    <lineage>
        <taxon>Eukaryota</taxon>
        <taxon>Viridiplantae</taxon>
        <taxon>Streptophyta</taxon>
        <taxon>Embryophyta</taxon>
        <taxon>Tracheophyta</taxon>
        <taxon>Spermatophyta</taxon>
        <taxon>Magnoliopsida</taxon>
        <taxon>eudicotyledons</taxon>
        <taxon>Gunneridae</taxon>
        <taxon>Pentapetalae</taxon>
        <taxon>rosids</taxon>
        <taxon>malvids</taxon>
        <taxon>Sapindales</taxon>
        <taxon>Sapindaceae</taxon>
        <taxon>Xanthoceroideae</taxon>
        <taxon>Xanthoceras</taxon>
    </lineage>
</organism>
<dbReference type="PROSITE" id="PS50800">
    <property type="entry name" value="SAP"/>
    <property type="match status" value="1"/>
</dbReference>
<feature type="compositionally biased region" description="Acidic residues" evidence="1">
    <location>
        <begin position="15"/>
        <end position="51"/>
    </location>
</feature>
<dbReference type="Gene3D" id="1.10.720.30">
    <property type="entry name" value="SAP domain"/>
    <property type="match status" value="1"/>
</dbReference>
<sequence>MSEREKNKHTVICLSEEDDDDDDDDYEDEEGSVSGFSEDESDEENNRSDDDDVESLCNRAIYILKERSDLGALNVQECKAYLRKHGLRVSGTKAVCIQRIKEHWRIRDGNGEALYPKSSFVVNCTGRCDVCRGDVVLFTQKVYEKFDKVKRHGKVLGRRTIAGRVVHESYGAAKQQHTFTIEILWSKGINKLPPLFPLLVKGRNLYKLRTFRQHWNNEAERVKVLAEKHNRGSAARSVKAMRKTKKTWPANEGAKRQKHFHHTGSSQIRKTTVSNRGKSVDGVRKTMPPRPAKFNSYHYEAPSLGNPHSMQNAAGSQFSQRHEKFHYLYSRNGPALESYSALQRSYQSQMEFHHNNAPPFHFPYHDMACTSTMMMRSPHFNHPYTDTSVMPPTSRYQGFNRSNYIHHHHY</sequence>
<dbReference type="InterPro" id="IPR003034">
    <property type="entry name" value="SAP_dom"/>
</dbReference>
<dbReference type="InterPro" id="IPR036361">
    <property type="entry name" value="SAP_dom_sf"/>
</dbReference>
<dbReference type="Proteomes" id="UP000827721">
    <property type="component" value="Unassembled WGS sequence"/>
</dbReference>
<feature type="domain" description="SAP" evidence="2">
    <location>
        <begin position="70"/>
        <end position="104"/>
    </location>
</feature>
<dbReference type="SUPFAM" id="SSF68906">
    <property type="entry name" value="SAP domain"/>
    <property type="match status" value="1"/>
</dbReference>
<evidence type="ECO:0000313" key="3">
    <source>
        <dbReference type="EMBL" id="KAH7566544.1"/>
    </source>
</evidence>
<gene>
    <name evidence="3" type="ORF">JRO89_XS08G0182800</name>
</gene>
<proteinExistence type="predicted"/>
<dbReference type="EMBL" id="JAFEMO010000008">
    <property type="protein sequence ID" value="KAH7566544.1"/>
    <property type="molecule type" value="Genomic_DNA"/>
</dbReference>